<dbReference type="InterPro" id="IPR011990">
    <property type="entry name" value="TPR-like_helical_dom_sf"/>
</dbReference>
<dbReference type="Proteomes" id="UP001140949">
    <property type="component" value="Unassembled WGS sequence"/>
</dbReference>
<dbReference type="PANTHER" id="PTHR45717">
    <property type="entry name" value="OS12G0527900 PROTEIN"/>
    <property type="match status" value="1"/>
</dbReference>
<evidence type="ECO:0000313" key="5">
    <source>
        <dbReference type="Proteomes" id="UP001140949"/>
    </source>
</evidence>
<sequence length="139" mass="16021">MANISYLNMIQVLVKLKDLSGAETCYKEWESNCSTHDIRVVNSLLSAYTKEDRLKKVEILKKRAKQIGARLNAKTWEIFMEYYLRKGDMKSVLRCVDRGIKKSISHSRIWVPPNEAILAVMPYFEEEDSEGAESCDVVL</sequence>
<dbReference type="PANTHER" id="PTHR45717:SF14">
    <property type="entry name" value="LARGE RIBOSOMAL SUBUNIT PROTEIN ML101 (RPPR4)"/>
    <property type="match status" value="1"/>
</dbReference>
<comment type="similarity">
    <text evidence="1">Belongs to the PPR family. P subfamily.</text>
</comment>
<comment type="caution">
    <text evidence="4">The sequence shown here is derived from an EMBL/GenBank/DDBJ whole genome shotgun (WGS) entry which is preliminary data.</text>
</comment>
<evidence type="ECO:0000313" key="4">
    <source>
        <dbReference type="EMBL" id="KAJ6850063.1"/>
    </source>
</evidence>
<dbReference type="AlphaFoldDB" id="A0AAX6IAX0"/>
<keyword evidence="2" id="KW-0677">Repeat</keyword>
<dbReference type="EMBL" id="JANAVB010037417">
    <property type="protein sequence ID" value="KAJ6802288.1"/>
    <property type="molecule type" value="Genomic_DNA"/>
</dbReference>
<proteinExistence type="inferred from homology"/>
<protein>
    <submittedName>
        <fullName evidence="4">Pentatricopeptide repeat-containing protein</fullName>
    </submittedName>
</protein>
<reference evidence="4" key="2">
    <citation type="submission" date="2023-04" db="EMBL/GenBank/DDBJ databases">
        <authorList>
            <person name="Bruccoleri R.E."/>
            <person name="Oakeley E.J."/>
            <person name="Faust A.-M."/>
            <person name="Dessus-Babus S."/>
            <person name="Altorfer M."/>
            <person name="Burckhardt D."/>
            <person name="Oertli M."/>
            <person name="Naumann U."/>
            <person name="Petersen F."/>
            <person name="Wong J."/>
        </authorList>
    </citation>
    <scope>NUCLEOTIDE SEQUENCE</scope>
    <source>
        <strain evidence="4">GSM-AAB239-AS_SAM_17_03QT</strain>
        <tissue evidence="4">Leaf</tissue>
    </source>
</reference>
<dbReference type="InterPro" id="IPR002885">
    <property type="entry name" value="PPR_rpt"/>
</dbReference>
<gene>
    <name evidence="3" type="ORF">M6B38_194535</name>
    <name evidence="4" type="ORF">M6B38_266500</name>
</gene>
<dbReference type="GO" id="GO:0003729">
    <property type="term" value="F:mRNA binding"/>
    <property type="evidence" value="ECO:0007669"/>
    <property type="project" value="UniProtKB-ARBA"/>
</dbReference>
<keyword evidence="5" id="KW-1185">Reference proteome</keyword>
<organism evidence="4 5">
    <name type="scientific">Iris pallida</name>
    <name type="common">Sweet iris</name>
    <dbReference type="NCBI Taxonomy" id="29817"/>
    <lineage>
        <taxon>Eukaryota</taxon>
        <taxon>Viridiplantae</taxon>
        <taxon>Streptophyta</taxon>
        <taxon>Embryophyta</taxon>
        <taxon>Tracheophyta</taxon>
        <taxon>Spermatophyta</taxon>
        <taxon>Magnoliopsida</taxon>
        <taxon>Liliopsida</taxon>
        <taxon>Asparagales</taxon>
        <taxon>Iridaceae</taxon>
        <taxon>Iridoideae</taxon>
        <taxon>Irideae</taxon>
        <taxon>Iris</taxon>
    </lineage>
</organism>
<name>A0AAX6IAX0_IRIPA</name>
<evidence type="ECO:0000313" key="3">
    <source>
        <dbReference type="EMBL" id="KAJ6802288.1"/>
    </source>
</evidence>
<dbReference type="Gene3D" id="1.25.40.10">
    <property type="entry name" value="Tetratricopeptide repeat domain"/>
    <property type="match status" value="1"/>
</dbReference>
<reference evidence="4" key="1">
    <citation type="journal article" date="2023" name="GigaByte">
        <title>Genome assembly of the bearded iris, Iris pallida Lam.</title>
        <authorList>
            <person name="Bruccoleri R.E."/>
            <person name="Oakeley E.J."/>
            <person name="Faust A.M.E."/>
            <person name="Altorfer M."/>
            <person name="Dessus-Babus S."/>
            <person name="Burckhardt D."/>
            <person name="Oertli M."/>
            <person name="Naumann U."/>
            <person name="Petersen F."/>
            <person name="Wong J."/>
        </authorList>
    </citation>
    <scope>NUCLEOTIDE SEQUENCE</scope>
    <source>
        <strain evidence="4">GSM-AAB239-AS_SAM_17_03QT</strain>
    </source>
</reference>
<dbReference type="EMBL" id="JANAVB010003212">
    <property type="protein sequence ID" value="KAJ6850063.1"/>
    <property type="molecule type" value="Genomic_DNA"/>
</dbReference>
<accession>A0AAX6IAX0</accession>
<dbReference type="GO" id="GO:0005739">
    <property type="term" value="C:mitochondrion"/>
    <property type="evidence" value="ECO:0007669"/>
    <property type="project" value="TreeGrafter"/>
</dbReference>
<evidence type="ECO:0000256" key="1">
    <source>
        <dbReference type="ARBA" id="ARBA00007626"/>
    </source>
</evidence>
<evidence type="ECO:0000256" key="2">
    <source>
        <dbReference type="ARBA" id="ARBA00022737"/>
    </source>
</evidence>
<dbReference type="Pfam" id="PF01535">
    <property type="entry name" value="PPR"/>
    <property type="match status" value="2"/>
</dbReference>